<dbReference type="AlphaFoldDB" id="A0A1S2XM23"/>
<dbReference type="PANTHER" id="PTHR37196">
    <property type="entry name" value="TRANSMEMBRANE PROTEIN"/>
    <property type="match status" value="1"/>
</dbReference>
<sequence>MTCLHHFYSSLLPIHATIKPQQQQHIGMGHTTKLFWGEPTTCNHFPSASSLSTKALPHFIVAAATSPPKPGDPSTFLPVSALLISVYFIANFVVPDFLTKYFGFDKLNEDQKVDDVEDK</sequence>
<dbReference type="PaxDb" id="3827-XP_004491411.1"/>
<proteinExistence type="predicted"/>
<keyword evidence="1" id="KW-0472">Membrane</keyword>
<dbReference type="KEGG" id="cam:101509251"/>
<dbReference type="eggNOG" id="KOG3682">
    <property type="taxonomic scope" value="Eukaryota"/>
</dbReference>
<keyword evidence="1" id="KW-0812">Transmembrane</keyword>
<protein>
    <submittedName>
        <fullName evidence="3">Uncharacterized protein LOC101509251</fullName>
    </submittedName>
</protein>
<dbReference type="GeneID" id="101509251"/>
<reference evidence="2" key="1">
    <citation type="journal article" date="2013" name="Nat. Biotechnol.">
        <title>Draft genome sequence of chickpea (Cicer arietinum) provides a resource for trait improvement.</title>
        <authorList>
            <person name="Varshney R.K."/>
            <person name="Song C."/>
            <person name="Saxena R.K."/>
            <person name="Azam S."/>
            <person name="Yu S."/>
            <person name="Sharpe A.G."/>
            <person name="Cannon S."/>
            <person name="Baek J."/>
            <person name="Rosen B.D."/>
            <person name="Tar'an B."/>
            <person name="Millan T."/>
            <person name="Zhang X."/>
            <person name="Ramsay L.D."/>
            <person name="Iwata A."/>
            <person name="Wang Y."/>
            <person name="Nelson W."/>
            <person name="Farmer A.D."/>
            <person name="Gaur P.M."/>
            <person name="Soderlund C."/>
            <person name="Penmetsa R.V."/>
            <person name="Xu C."/>
            <person name="Bharti A.K."/>
            <person name="He W."/>
            <person name="Winter P."/>
            <person name="Zhao S."/>
            <person name="Hane J.K."/>
            <person name="Carrasquilla-Garcia N."/>
            <person name="Condie J.A."/>
            <person name="Upadhyaya H.D."/>
            <person name="Luo M.C."/>
            <person name="Thudi M."/>
            <person name="Gowda C.L."/>
            <person name="Singh N.P."/>
            <person name="Lichtenzveig J."/>
            <person name="Gali K.K."/>
            <person name="Rubio J."/>
            <person name="Nadarajan N."/>
            <person name="Dolezel J."/>
            <person name="Bansal K.C."/>
            <person name="Xu X."/>
            <person name="Edwards D."/>
            <person name="Zhang G."/>
            <person name="Kahl G."/>
            <person name="Gil J."/>
            <person name="Singh K.B."/>
            <person name="Datta S.K."/>
            <person name="Jackson S.A."/>
            <person name="Wang J."/>
            <person name="Cook D.R."/>
        </authorList>
    </citation>
    <scope>NUCLEOTIDE SEQUENCE [LARGE SCALE GENOMIC DNA]</scope>
    <source>
        <strain evidence="2">cv. CDC Frontier</strain>
    </source>
</reference>
<dbReference type="PANTHER" id="PTHR37196:SF2">
    <property type="entry name" value="TRANSMEMBRANE PROTEIN"/>
    <property type="match status" value="1"/>
</dbReference>
<dbReference type="Proteomes" id="UP000087171">
    <property type="component" value="Chromosome Ca2"/>
</dbReference>
<keyword evidence="1" id="KW-1133">Transmembrane helix</keyword>
<name>A0A1S2XM23_CICAR</name>
<evidence type="ECO:0000256" key="1">
    <source>
        <dbReference type="SAM" id="Phobius"/>
    </source>
</evidence>
<keyword evidence="2" id="KW-1185">Reference proteome</keyword>
<organism evidence="2 3">
    <name type="scientific">Cicer arietinum</name>
    <name type="common">Chickpea</name>
    <name type="synonym">Garbanzo</name>
    <dbReference type="NCBI Taxonomy" id="3827"/>
    <lineage>
        <taxon>Eukaryota</taxon>
        <taxon>Viridiplantae</taxon>
        <taxon>Streptophyta</taxon>
        <taxon>Embryophyta</taxon>
        <taxon>Tracheophyta</taxon>
        <taxon>Spermatophyta</taxon>
        <taxon>Magnoliopsida</taxon>
        <taxon>eudicotyledons</taxon>
        <taxon>Gunneridae</taxon>
        <taxon>Pentapetalae</taxon>
        <taxon>rosids</taxon>
        <taxon>fabids</taxon>
        <taxon>Fabales</taxon>
        <taxon>Fabaceae</taxon>
        <taxon>Papilionoideae</taxon>
        <taxon>50 kb inversion clade</taxon>
        <taxon>NPAAA clade</taxon>
        <taxon>Hologalegina</taxon>
        <taxon>IRL clade</taxon>
        <taxon>Cicereae</taxon>
        <taxon>Cicer</taxon>
    </lineage>
</organism>
<dbReference type="RefSeq" id="XP_004491411.1">
    <property type="nucleotide sequence ID" value="XM_004491354.3"/>
</dbReference>
<evidence type="ECO:0000313" key="2">
    <source>
        <dbReference type="Proteomes" id="UP000087171"/>
    </source>
</evidence>
<dbReference type="STRING" id="3827.A0A1S2XM23"/>
<feature type="transmembrane region" description="Helical" evidence="1">
    <location>
        <begin position="75"/>
        <end position="94"/>
    </location>
</feature>
<accession>A0A1S2XM23</accession>
<reference evidence="3" key="2">
    <citation type="submission" date="2025-08" db="UniProtKB">
        <authorList>
            <consortium name="RefSeq"/>
        </authorList>
    </citation>
    <scope>IDENTIFICATION</scope>
    <source>
        <tissue evidence="3">Etiolated seedlings</tissue>
    </source>
</reference>
<evidence type="ECO:0000313" key="3">
    <source>
        <dbReference type="RefSeq" id="XP_004491411.1"/>
    </source>
</evidence>
<dbReference type="OrthoDB" id="1932652at2759"/>
<gene>
    <name evidence="3" type="primary">LOC101509251</name>
</gene>